<dbReference type="SUPFAM" id="SSF55781">
    <property type="entry name" value="GAF domain-like"/>
    <property type="match status" value="1"/>
</dbReference>
<dbReference type="Gene3D" id="1.10.10.10">
    <property type="entry name" value="Winged helix-like DNA-binding domain superfamily/Winged helix DNA-binding domain"/>
    <property type="match status" value="1"/>
</dbReference>
<dbReference type="SMART" id="SM00346">
    <property type="entry name" value="HTH_ICLR"/>
    <property type="match status" value="1"/>
</dbReference>
<dbReference type="SUPFAM" id="SSF46785">
    <property type="entry name" value="Winged helix' DNA-binding domain"/>
    <property type="match status" value="1"/>
</dbReference>
<dbReference type="InterPro" id="IPR036388">
    <property type="entry name" value="WH-like_DNA-bd_sf"/>
</dbReference>
<keyword evidence="3" id="KW-0804">Transcription</keyword>
<evidence type="ECO:0000313" key="8">
    <source>
        <dbReference type="Proteomes" id="UP001500603"/>
    </source>
</evidence>
<sequence>MMGETDADEGAAPGSTAARRDREVASVANAMRLIEALGRVESCGISELARELGLSKPAVDRLVSTLMTGGYVEHVAENRKYRLTMKLVAVANSIRDRTGLIDLARPSLLELADQFHETVNLGTLYQGAIVYADSIPSRQMFRIEPVPGSEHPAYTTAMGKAVLAFLPADQLDRYLREFRPVPYTRFTATSAAELRDRISRAREAGYALDDGELVEEVCCVAAPILDASGHAIAAISITTIRSRFSRSREQLTKAVVDAAHTVSQAVIMGRHDE</sequence>
<dbReference type="PANTHER" id="PTHR30136:SF24">
    <property type="entry name" value="HTH-TYPE TRANSCRIPTIONAL REPRESSOR ALLR"/>
    <property type="match status" value="1"/>
</dbReference>
<feature type="domain" description="HTH iclR-type" evidence="5">
    <location>
        <begin position="24"/>
        <end position="85"/>
    </location>
</feature>
<evidence type="ECO:0000259" key="6">
    <source>
        <dbReference type="PROSITE" id="PS51078"/>
    </source>
</evidence>
<name>A0ABP9KQH0_9NOCA</name>
<organism evidence="7 8">
    <name type="scientific">Nocardia callitridis</name>
    <dbReference type="NCBI Taxonomy" id="648753"/>
    <lineage>
        <taxon>Bacteria</taxon>
        <taxon>Bacillati</taxon>
        <taxon>Actinomycetota</taxon>
        <taxon>Actinomycetes</taxon>
        <taxon>Mycobacteriales</taxon>
        <taxon>Nocardiaceae</taxon>
        <taxon>Nocardia</taxon>
    </lineage>
</organism>
<dbReference type="PANTHER" id="PTHR30136">
    <property type="entry name" value="HELIX-TURN-HELIX TRANSCRIPTIONAL REGULATOR, ICLR FAMILY"/>
    <property type="match status" value="1"/>
</dbReference>
<evidence type="ECO:0000256" key="2">
    <source>
        <dbReference type="ARBA" id="ARBA00023125"/>
    </source>
</evidence>
<comment type="caution">
    <text evidence="7">The sequence shown here is derived from an EMBL/GenBank/DDBJ whole genome shotgun (WGS) entry which is preliminary data.</text>
</comment>
<keyword evidence="2" id="KW-0238">DNA-binding</keyword>
<dbReference type="PROSITE" id="PS51077">
    <property type="entry name" value="HTH_ICLR"/>
    <property type="match status" value="1"/>
</dbReference>
<dbReference type="Gene3D" id="3.30.450.40">
    <property type="match status" value="1"/>
</dbReference>
<evidence type="ECO:0000256" key="3">
    <source>
        <dbReference type="ARBA" id="ARBA00023163"/>
    </source>
</evidence>
<reference evidence="8" key="1">
    <citation type="journal article" date="2019" name="Int. J. Syst. Evol. Microbiol.">
        <title>The Global Catalogue of Microorganisms (GCM) 10K type strain sequencing project: providing services to taxonomists for standard genome sequencing and annotation.</title>
        <authorList>
            <consortium name="The Broad Institute Genomics Platform"/>
            <consortium name="The Broad Institute Genome Sequencing Center for Infectious Disease"/>
            <person name="Wu L."/>
            <person name="Ma J."/>
        </authorList>
    </citation>
    <scope>NUCLEOTIDE SEQUENCE [LARGE SCALE GENOMIC DNA]</scope>
    <source>
        <strain evidence="8">JCM 18298</strain>
    </source>
</reference>
<dbReference type="InterPro" id="IPR005471">
    <property type="entry name" value="Tscrpt_reg_IclR_N"/>
</dbReference>
<dbReference type="Pfam" id="PF09339">
    <property type="entry name" value="HTH_IclR"/>
    <property type="match status" value="1"/>
</dbReference>
<proteinExistence type="predicted"/>
<gene>
    <name evidence="7" type="ORF">GCM10023318_49090</name>
</gene>
<keyword evidence="1" id="KW-0805">Transcription regulation</keyword>
<accession>A0ABP9KQH0</accession>
<protein>
    <submittedName>
        <fullName evidence="7">IclR family transcriptional regulator</fullName>
    </submittedName>
</protein>
<evidence type="ECO:0000256" key="1">
    <source>
        <dbReference type="ARBA" id="ARBA00023015"/>
    </source>
</evidence>
<dbReference type="InterPro" id="IPR029016">
    <property type="entry name" value="GAF-like_dom_sf"/>
</dbReference>
<dbReference type="Proteomes" id="UP001500603">
    <property type="component" value="Unassembled WGS sequence"/>
</dbReference>
<dbReference type="PROSITE" id="PS51078">
    <property type="entry name" value="ICLR_ED"/>
    <property type="match status" value="1"/>
</dbReference>
<dbReference type="Pfam" id="PF01614">
    <property type="entry name" value="IclR_C"/>
    <property type="match status" value="1"/>
</dbReference>
<dbReference type="InterPro" id="IPR036390">
    <property type="entry name" value="WH_DNA-bd_sf"/>
</dbReference>
<dbReference type="InterPro" id="IPR014757">
    <property type="entry name" value="Tscrpt_reg_IclR_C"/>
</dbReference>
<evidence type="ECO:0000256" key="4">
    <source>
        <dbReference type="SAM" id="MobiDB-lite"/>
    </source>
</evidence>
<feature type="region of interest" description="Disordered" evidence="4">
    <location>
        <begin position="1"/>
        <end position="21"/>
    </location>
</feature>
<feature type="domain" description="IclR-ED" evidence="6">
    <location>
        <begin position="86"/>
        <end position="268"/>
    </location>
</feature>
<dbReference type="EMBL" id="BAABJM010000005">
    <property type="protein sequence ID" value="GAA5063814.1"/>
    <property type="molecule type" value="Genomic_DNA"/>
</dbReference>
<evidence type="ECO:0000313" key="7">
    <source>
        <dbReference type="EMBL" id="GAA5063814.1"/>
    </source>
</evidence>
<evidence type="ECO:0000259" key="5">
    <source>
        <dbReference type="PROSITE" id="PS51077"/>
    </source>
</evidence>
<keyword evidence="8" id="KW-1185">Reference proteome</keyword>
<dbReference type="InterPro" id="IPR050707">
    <property type="entry name" value="HTH_MetabolicPath_Reg"/>
</dbReference>